<dbReference type="STRING" id="168276.SAMN05444580_107212"/>
<reference evidence="6 7" key="1">
    <citation type="submission" date="2016-10" db="EMBL/GenBank/DDBJ databases">
        <authorList>
            <person name="de Groot N.N."/>
        </authorList>
    </citation>
    <scope>NUCLEOTIDE SEQUENCE [LARGE SCALE GENOMIC DNA]</scope>
    <source>
        <strain evidence="6 7">JCM 11308</strain>
    </source>
</reference>
<dbReference type="GO" id="GO:0003677">
    <property type="term" value="F:DNA binding"/>
    <property type="evidence" value="ECO:0007669"/>
    <property type="project" value="UniProtKB-KW"/>
</dbReference>
<name>A0A1G6YLG0_9NOCA</name>
<sequence>MMPCNRVKMRPPPPDGEGTVQPVRRTSLIAQVTDQLRDEITAGAWPVGSRIPTEPELAELTGTGRNTVREAVQALVHAGMLERRQGSGTYVIGTSDLGGTLAKYFASAHERDVLELRQALDVTAAALAARRRDDADVANLRELLATRNELWRNPEAATGDAGRDAVAADLALHRAIVAASHNEVYLEFYDSLLPAIEHTINLGPVAASHSYEAEHDELVRAVVDGDVEGAATAARRFLTELIAKATPPAAP</sequence>
<keyword evidence="1" id="KW-0805">Transcription regulation</keyword>
<keyword evidence="7" id="KW-1185">Reference proteome</keyword>
<dbReference type="Pfam" id="PF07729">
    <property type="entry name" value="FCD"/>
    <property type="match status" value="1"/>
</dbReference>
<dbReference type="SUPFAM" id="SSF48008">
    <property type="entry name" value="GntR ligand-binding domain-like"/>
    <property type="match status" value="1"/>
</dbReference>
<organism evidence="6 7">
    <name type="scientific">Rhodococcus tukisamuensis</name>
    <dbReference type="NCBI Taxonomy" id="168276"/>
    <lineage>
        <taxon>Bacteria</taxon>
        <taxon>Bacillati</taxon>
        <taxon>Actinomycetota</taxon>
        <taxon>Actinomycetes</taxon>
        <taxon>Mycobacteriales</taxon>
        <taxon>Nocardiaceae</taxon>
        <taxon>Rhodococcus</taxon>
    </lineage>
</organism>
<dbReference type="CDD" id="cd07377">
    <property type="entry name" value="WHTH_GntR"/>
    <property type="match status" value="1"/>
</dbReference>
<keyword evidence="2 6" id="KW-0238">DNA-binding</keyword>
<dbReference type="PROSITE" id="PS50949">
    <property type="entry name" value="HTH_GNTR"/>
    <property type="match status" value="1"/>
</dbReference>
<dbReference type="InterPro" id="IPR008920">
    <property type="entry name" value="TF_FadR/GntR_C"/>
</dbReference>
<dbReference type="SMART" id="SM00895">
    <property type="entry name" value="FCD"/>
    <property type="match status" value="1"/>
</dbReference>
<dbReference type="SUPFAM" id="SSF46785">
    <property type="entry name" value="Winged helix' DNA-binding domain"/>
    <property type="match status" value="1"/>
</dbReference>
<dbReference type="InterPro" id="IPR000524">
    <property type="entry name" value="Tscrpt_reg_HTH_GntR"/>
</dbReference>
<protein>
    <submittedName>
        <fullName evidence="6">DNA-binding transcriptional regulator, FadR family</fullName>
    </submittedName>
</protein>
<proteinExistence type="predicted"/>
<evidence type="ECO:0000256" key="3">
    <source>
        <dbReference type="ARBA" id="ARBA00023163"/>
    </source>
</evidence>
<dbReference type="GO" id="GO:0003700">
    <property type="term" value="F:DNA-binding transcription factor activity"/>
    <property type="evidence" value="ECO:0007669"/>
    <property type="project" value="InterPro"/>
</dbReference>
<dbReference type="Proteomes" id="UP000199417">
    <property type="component" value="Unassembled WGS sequence"/>
</dbReference>
<feature type="domain" description="HTH gntR-type" evidence="5">
    <location>
        <begin position="26"/>
        <end position="94"/>
    </location>
</feature>
<dbReference type="SMART" id="SM00345">
    <property type="entry name" value="HTH_GNTR"/>
    <property type="match status" value="1"/>
</dbReference>
<dbReference type="Pfam" id="PF00392">
    <property type="entry name" value="GntR"/>
    <property type="match status" value="1"/>
</dbReference>
<dbReference type="PANTHER" id="PTHR43537">
    <property type="entry name" value="TRANSCRIPTIONAL REGULATOR, GNTR FAMILY"/>
    <property type="match status" value="1"/>
</dbReference>
<dbReference type="AlphaFoldDB" id="A0A1G6YLG0"/>
<accession>A0A1G6YLG0</accession>
<dbReference type="PRINTS" id="PR00035">
    <property type="entry name" value="HTHGNTR"/>
</dbReference>
<dbReference type="EMBL" id="FNAB01000007">
    <property type="protein sequence ID" value="SDD90803.1"/>
    <property type="molecule type" value="Genomic_DNA"/>
</dbReference>
<evidence type="ECO:0000256" key="2">
    <source>
        <dbReference type="ARBA" id="ARBA00023125"/>
    </source>
</evidence>
<keyword evidence="3" id="KW-0804">Transcription</keyword>
<evidence type="ECO:0000256" key="4">
    <source>
        <dbReference type="SAM" id="MobiDB-lite"/>
    </source>
</evidence>
<dbReference type="Gene3D" id="1.10.10.10">
    <property type="entry name" value="Winged helix-like DNA-binding domain superfamily/Winged helix DNA-binding domain"/>
    <property type="match status" value="1"/>
</dbReference>
<evidence type="ECO:0000313" key="6">
    <source>
        <dbReference type="EMBL" id="SDD90803.1"/>
    </source>
</evidence>
<feature type="region of interest" description="Disordered" evidence="4">
    <location>
        <begin position="1"/>
        <end position="21"/>
    </location>
</feature>
<dbReference type="InterPro" id="IPR011711">
    <property type="entry name" value="GntR_C"/>
</dbReference>
<evidence type="ECO:0000313" key="7">
    <source>
        <dbReference type="Proteomes" id="UP000199417"/>
    </source>
</evidence>
<dbReference type="InterPro" id="IPR036388">
    <property type="entry name" value="WH-like_DNA-bd_sf"/>
</dbReference>
<dbReference type="PANTHER" id="PTHR43537:SF47">
    <property type="entry name" value="REGULATORY PROTEIN GNTR HTH"/>
    <property type="match status" value="1"/>
</dbReference>
<evidence type="ECO:0000256" key="1">
    <source>
        <dbReference type="ARBA" id="ARBA00023015"/>
    </source>
</evidence>
<evidence type="ECO:0000259" key="5">
    <source>
        <dbReference type="PROSITE" id="PS50949"/>
    </source>
</evidence>
<dbReference type="Gene3D" id="1.20.120.530">
    <property type="entry name" value="GntR ligand-binding domain-like"/>
    <property type="match status" value="1"/>
</dbReference>
<gene>
    <name evidence="6" type="ORF">SAMN05444580_107212</name>
</gene>
<dbReference type="InterPro" id="IPR036390">
    <property type="entry name" value="WH_DNA-bd_sf"/>
</dbReference>